<keyword evidence="2" id="KW-1185">Reference proteome</keyword>
<dbReference type="EMBL" id="BBYQ01000046">
    <property type="protein sequence ID" value="GAP28918.1"/>
    <property type="molecule type" value="Genomic_DNA"/>
</dbReference>
<dbReference type="Proteomes" id="UP000037179">
    <property type="component" value="Unassembled WGS sequence"/>
</dbReference>
<dbReference type="AlphaFoldDB" id="A0A0B8NEA4"/>
<accession>A0A0B8NEA4</accession>
<comment type="caution">
    <text evidence="1">The sequence shown here is derived from an EMBL/GenBank/DDBJ whole genome shotgun (WGS) entry which is preliminary data.</text>
</comment>
<gene>
    <name evidence="1" type="ORF">NSK11_contig00046-0003</name>
</gene>
<reference evidence="1 2" key="2">
    <citation type="journal article" date="2016" name="Genome Announc.">
        <title>Draft Genome Sequence of Erythromycin- and Oxytetracycline-Sensitive Nocardia seriolae Strain U-1 (NBRC 110359).</title>
        <authorList>
            <person name="Imajoh M."/>
            <person name="Sukeda M."/>
            <person name="Shimizu M."/>
            <person name="Yamane J."/>
            <person name="Ohnishi K."/>
            <person name="Oshima S."/>
        </authorList>
    </citation>
    <scope>NUCLEOTIDE SEQUENCE [LARGE SCALE GENOMIC DNA]</scope>
    <source>
        <strain evidence="1 2">U-1</strain>
    </source>
</reference>
<dbReference type="RefSeq" id="WP_106852386.1">
    <property type="nucleotide sequence ID" value="NZ_AP017900.1"/>
</dbReference>
<evidence type="ECO:0008006" key="3">
    <source>
        <dbReference type="Google" id="ProtNLM"/>
    </source>
</evidence>
<evidence type="ECO:0000313" key="2">
    <source>
        <dbReference type="Proteomes" id="UP000037179"/>
    </source>
</evidence>
<protein>
    <recommendedName>
        <fullName evidence="3">Ribosomal protein L7/L12 C-terminal domain-containing protein</fullName>
    </recommendedName>
</protein>
<sequence length="142" mass="14950">MDTVLETAPYTTECIACGSRIEATVVEVLAAGAHRWDLEGNCPDCGSHWNECGYETPLAGMRAAILAANGLATMHLVGGNVTPAVVMRALRTVRTLTLIEARALADELGNRGLEGTRVEMEALAAPLRAAGASIRIQSSDVM</sequence>
<reference evidence="2" key="1">
    <citation type="submission" date="2015-07" db="EMBL/GenBank/DDBJ databases">
        <title>Nocardia seriolae U-1 whole genome shotgun sequence.</title>
        <authorList>
            <person name="Imajoh M."/>
            <person name="Fukumoto Y."/>
            <person name="Sukeda M."/>
            <person name="Yamane J."/>
            <person name="Yamasaki K."/>
            <person name="Shimizu M."/>
            <person name="Ohnishi K."/>
            <person name="Oshima S."/>
        </authorList>
    </citation>
    <scope>NUCLEOTIDE SEQUENCE [LARGE SCALE GENOMIC DNA]</scope>
    <source>
        <strain evidence="2">U-1</strain>
    </source>
</reference>
<proteinExistence type="predicted"/>
<dbReference type="GeneID" id="93375729"/>
<evidence type="ECO:0000313" key="1">
    <source>
        <dbReference type="EMBL" id="GAP28918.1"/>
    </source>
</evidence>
<name>A0A0B8NEA4_9NOCA</name>
<organism evidence="1 2">
    <name type="scientific">Nocardia seriolae</name>
    <dbReference type="NCBI Taxonomy" id="37332"/>
    <lineage>
        <taxon>Bacteria</taxon>
        <taxon>Bacillati</taxon>
        <taxon>Actinomycetota</taxon>
        <taxon>Actinomycetes</taxon>
        <taxon>Mycobacteriales</taxon>
        <taxon>Nocardiaceae</taxon>
        <taxon>Nocardia</taxon>
    </lineage>
</organism>